<dbReference type="SUPFAM" id="SSF54909">
    <property type="entry name" value="Dimeric alpha+beta barrel"/>
    <property type="match status" value="1"/>
</dbReference>
<dbReference type="RefSeq" id="WP_090242504.1">
    <property type="nucleotide sequence ID" value="NZ_FOQL01000003.1"/>
</dbReference>
<evidence type="ECO:0000259" key="1">
    <source>
        <dbReference type="Pfam" id="PF11695"/>
    </source>
</evidence>
<protein>
    <recommendedName>
        <fullName evidence="1">DUF3291 domain-containing protein</fullName>
    </recommendedName>
</protein>
<name>A0A1I3JQ52_9PSED</name>
<dbReference type="EMBL" id="FOQL01000003">
    <property type="protein sequence ID" value="SFI62296.1"/>
    <property type="molecule type" value="Genomic_DNA"/>
</dbReference>
<gene>
    <name evidence="2" type="ORF">SAMN05216206_2572</name>
</gene>
<dbReference type="OrthoDB" id="2376237at2"/>
<sequence>MSAYQLAQLNIATMKEPLESPSMADFVANLERINALAEASPGYIWRLQDEAGDATALRPFGDEVLVNLSVWRDVQALSDYVYKSAHTEMLKRRQEWFSKVSAAHMVLWWVPAGHRPSVVEAAERLALLRDQGASEDAFSFRQVFAAPNAPVAQPVE</sequence>
<dbReference type="Pfam" id="PF11695">
    <property type="entry name" value="DUF3291"/>
    <property type="match status" value="1"/>
</dbReference>
<proteinExistence type="predicted"/>
<dbReference type="AlphaFoldDB" id="A0A1I3JQ52"/>
<accession>A0A1I3JQ52</accession>
<evidence type="ECO:0000313" key="2">
    <source>
        <dbReference type="EMBL" id="SFI62296.1"/>
    </source>
</evidence>
<dbReference type="STRING" id="425504.SAMN05216206_2572"/>
<evidence type="ECO:0000313" key="3">
    <source>
        <dbReference type="Proteomes" id="UP000243606"/>
    </source>
</evidence>
<keyword evidence="3" id="KW-1185">Reference proteome</keyword>
<reference evidence="3" key="1">
    <citation type="submission" date="2016-10" db="EMBL/GenBank/DDBJ databases">
        <authorList>
            <person name="Varghese N."/>
            <person name="Submissions S."/>
        </authorList>
    </citation>
    <scope>NUCLEOTIDE SEQUENCE [LARGE SCALE GENOMIC DNA]</scope>
    <source>
        <strain evidence="3">LMG 24016</strain>
    </source>
</reference>
<organism evidence="2 3">
    <name type="scientific">Pseudomonas guineae</name>
    <dbReference type="NCBI Taxonomy" id="425504"/>
    <lineage>
        <taxon>Bacteria</taxon>
        <taxon>Pseudomonadati</taxon>
        <taxon>Pseudomonadota</taxon>
        <taxon>Gammaproteobacteria</taxon>
        <taxon>Pseudomonadales</taxon>
        <taxon>Pseudomonadaceae</taxon>
        <taxon>Pseudomonas</taxon>
    </lineage>
</organism>
<feature type="domain" description="DUF3291" evidence="1">
    <location>
        <begin position="6"/>
        <end position="142"/>
    </location>
</feature>
<dbReference type="Proteomes" id="UP000243606">
    <property type="component" value="Unassembled WGS sequence"/>
</dbReference>
<dbReference type="InterPro" id="IPR021708">
    <property type="entry name" value="DUF3291"/>
</dbReference>
<dbReference type="InterPro" id="IPR011008">
    <property type="entry name" value="Dimeric_a/b-barrel"/>
</dbReference>